<dbReference type="Pfam" id="PF03524">
    <property type="entry name" value="CagX"/>
    <property type="match status" value="1"/>
</dbReference>
<dbReference type="AlphaFoldDB" id="A0A163CEY5"/>
<evidence type="ECO:0008006" key="8">
    <source>
        <dbReference type="Google" id="ProtNLM"/>
    </source>
</evidence>
<evidence type="ECO:0000313" key="7">
    <source>
        <dbReference type="Proteomes" id="UP000185680"/>
    </source>
</evidence>
<dbReference type="Proteomes" id="UP000185657">
    <property type="component" value="Unassembled WGS sequence"/>
</dbReference>
<dbReference type="InterPro" id="IPR038161">
    <property type="entry name" value="VirB9/CagX/TrbG_C_sf"/>
</dbReference>
<reference evidence="5 6" key="1">
    <citation type="submission" date="2016-02" db="EMBL/GenBank/DDBJ databases">
        <title>Draft genome sequence of Hydrogenophaga sp. LPB0072.</title>
        <authorList>
            <person name="Shin S.-K."/>
            <person name="Yi H."/>
        </authorList>
    </citation>
    <scope>NUCLEOTIDE SEQUENCE [LARGE SCALE GENOMIC DNA]</scope>
    <source>
        <strain evidence="5 6">LPB0072</strain>
    </source>
</reference>
<evidence type="ECO:0000313" key="5">
    <source>
        <dbReference type="EMBL" id="OAD41738.1"/>
    </source>
</evidence>
<protein>
    <recommendedName>
        <fullName evidence="8">Type IV secretion system protein VirB9</fullName>
    </recommendedName>
</protein>
<evidence type="ECO:0000313" key="4">
    <source>
        <dbReference type="EMBL" id="AOW13448.1"/>
    </source>
</evidence>
<dbReference type="InterPro" id="IPR010258">
    <property type="entry name" value="Conjugal_tfr_TrbG/VirB9/CagX"/>
</dbReference>
<reference evidence="4 7" key="2">
    <citation type="submission" date="2016-10" db="EMBL/GenBank/DDBJ databases">
        <title>Hydorgenophaga sp. LPB0072 isolated from gastropod.</title>
        <authorList>
            <person name="Kim E."/>
            <person name="Yi H."/>
        </authorList>
    </citation>
    <scope>NUCLEOTIDE SEQUENCE [LARGE SCALE GENOMIC DNA]</scope>
    <source>
        <strain evidence="4 7">LPB0072</strain>
    </source>
</reference>
<evidence type="ECO:0000313" key="6">
    <source>
        <dbReference type="Proteomes" id="UP000185657"/>
    </source>
</evidence>
<evidence type="ECO:0000256" key="2">
    <source>
        <dbReference type="ARBA" id="ARBA00022729"/>
    </source>
</evidence>
<proteinExistence type="inferred from homology"/>
<dbReference type="STRING" id="1763535.LPB072_11885"/>
<organism evidence="4 7">
    <name type="scientific">Hydrogenophaga crassostreae</name>
    <dbReference type="NCBI Taxonomy" id="1763535"/>
    <lineage>
        <taxon>Bacteria</taxon>
        <taxon>Pseudomonadati</taxon>
        <taxon>Pseudomonadota</taxon>
        <taxon>Betaproteobacteria</taxon>
        <taxon>Burkholderiales</taxon>
        <taxon>Comamonadaceae</taxon>
        <taxon>Hydrogenophaga</taxon>
    </lineage>
</organism>
<dbReference type="EMBL" id="CP017476">
    <property type="protein sequence ID" value="AOW13448.1"/>
    <property type="molecule type" value="Genomic_DNA"/>
</dbReference>
<dbReference type="OrthoDB" id="9773431at2"/>
<evidence type="ECO:0000256" key="3">
    <source>
        <dbReference type="SAM" id="SignalP"/>
    </source>
</evidence>
<evidence type="ECO:0000256" key="1">
    <source>
        <dbReference type="ARBA" id="ARBA00006135"/>
    </source>
</evidence>
<dbReference type="InterPro" id="IPR033645">
    <property type="entry name" value="VirB9/CagX/TrbG_C"/>
</dbReference>
<comment type="similarity">
    <text evidence="1">Belongs to the TrbG/VirB9 family.</text>
</comment>
<dbReference type="EMBL" id="LVWD01000013">
    <property type="protein sequence ID" value="OAD41738.1"/>
    <property type="molecule type" value="Genomic_DNA"/>
</dbReference>
<dbReference type="CDD" id="cd06911">
    <property type="entry name" value="VirB9_CagX_TrbG"/>
    <property type="match status" value="1"/>
</dbReference>
<sequence length="252" mass="28467">MTNKTVCKRGFRVAALLVAGALWQGAAFAQEVREVAYQPDQVVQVNTALGIATQIEISPQEQVKDFGTGFSDGWELVRRDNIFYLRPKNVDVDTNMYIRTNMRSYLLDLKVSATKWRTLEDAKRAGVFYKVRYVYGSSNPDKASPLAATNAVLSPTPSALNSQGNYHLKYDYSTLRDDSTIVPTRVYDNQQFTYIHLPSMANFPAVFGRNERNGEEFLVNTKSEKNVMVVLGVYPYLVMRLGNDVVGLRRNK</sequence>
<feature type="chain" id="PRO_5044549454" description="Type IV secretion system protein VirB9" evidence="3">
    <location>
        <begin position="30"/>
        <end position="252"/>
    </location>
</feature>
<dbReference type="RefSeq" id="WP_066089911.1">
    <property type="nucleotide sequence ID" value="NZ_CP017476.1"/>
</dbReference>
<feature type="signal peptide" evidence="3">
    <location>
        <begin position="1"/>
        <end position="29"/>
    </location>
</feature>
<gene>
    <name evidence="4" type="ORF">LPB072_11885</name>
    <name evidence="5" type="ORF">LPB72_10505</name>
</gene>
<name>A0A163CEY5_9BURK</name>
<keyword evidence="6" id="KW-1185">Reference proteome</keyword>
<dbReference type="Proteomes" id="UP000185680">
    <property type="component" value="Chromosome"/>
</dbReference>
<dbReference type="Gene3D" id="2.60.40.2500">
    <property type="match status" value="1"/>
</dbReference>
<keyword evidence="2 3" id="KW-0732">Signal</keyword>
<dbReference type="KEGG" id="hyl:LPB072_11885"/>
<accession>A0A163CEY5</accession>